<reference evidence="7 8" key="1">
    <citation type="submission" date="2020-05" db="EMBL/GenBank/DDBJ databases">
        <title>Complete genome of Desulfobulbus oligotrophicus.</title>
        <authorList>
            <person name="Podar M."/>
        </authorList>
    </citation>
    <scope>NUCLEOTIDE SEQUENCE [LARGE SCALE GENOMIC DNA]</scope>
    <source>
        <strain evidence="7 8">Prop6</strain>
    </source>
</reference>
<keyword evidence="1" id="KW-0479">Metal-binding</keyword>
<evidence type="ECO:0000259" key="6">
    <source>
        <dbReference type="Pfam" id="PF21157"/>
    </source>
</evidence>
<protein>
    <submittedName>
        <fullName evidence="7">RNA polymerase-binding protein DksA</fullName>
    </submittedName>
</protein>
<sequence>MDEQNLLRFKELLEGMKVEISSDVEQTLNEMTSQLGNIPDPTDRASIESDRNFELRIRGRELRLMDKIEEALARIDDGTYGICASCGCEIALKRLEARPVAKFCIDCKSRQEQQEKEQGR</sequence>
<dbReference type="InterPro" id="IPR048489">
    <property type="entry name" value="DksA_N"/>
</dbReference>
<dbReference type="PANTHER" id="PTHR33823:SF2">
    <property type="entry name" value="RNA POLYMERASE-BINDING TRANSCRIPTION FACTOR DKSA"/>
    <property type="match status" value="1"/>
</dbReference>
<gene>
    <name evidence="7" type="primary">dksA</name>
    <name evidence="7" type="ORF">HP555_08670</name>
</gene>
<dbReference type="GO" id="GO:0008270">
    <property type="term" value="F:zinc ion binding"/>
    <property type="evidence" value="ECO:0007669"/>
    <property type="project" value="UniProtKB-KW"/>
</dbReference>
<dbReference type="InterPro" id="IPR012784">
    <property type="entry name" value="DksA_RNA_pol-bd"/>
</dbReference>
<name>A0A7T5VDI2_9BACT</name>
<dbReference type="NCBIfam" id="TIGR02420">
    <property type="entry name" value="dksA"/>
    <property type="match status" value="1"/>
</dbReference>
<dbReference type="PANTHER" id="PTHR33823">
    <property type="entry name" value="RNA POLYMERASE-BINDING TRANSCRIPTION FACTOR DKSA-RELATED"/>
    <property type="match status" value="1"/>
</dbReference>
<feature type="domain" description="Zinc finger DksA/TraR C4-type" evidence="5">
    <location>
        <begin position="78"/>
        <end position="113"/>
    </location>
</feature>
<dbReference type="AlphaFoldDB" id="A0A7T5VDI2"/>
<evidence type="ECO:0000256" key="3">
    <source>
        <dbReference type="ARBA" id="ARBA00022833"/>
    </source>
</evidence>
<dbReference type="SUPFAM" id="SSF57716">
    <property type="entry name" value="Glucocorticoid receptor-like (DNA-binding domain)"/>
    <property type="match status" value="1"/>
</dbReference>
<evidence type="ECO:0000259" key="5">
    <source>
        <dbReference type="Pfam" id="PF01258"/>
    </source>
</evidence>
<dbReference type="RefSeq" id="WP_199261578.1">
    <property type="nucleotide sequence ID" value="NZ_CP054140.1"/>
</dbReference>
<evidence type="ECO:0000256" key="4">
    <source>
        <dbReference type="PROSITE-ProRule" id="PRU00510"/>
    </source>
</evidence>
<evidence type="ECO:0000256" key="1">
    <source>
        <dbReference type="ARBA" id="ARBA00022723"/>
    </source>
</evidence>
<evidence type="ECO:0000313" key="7">
    <source>
        <dbReference type="EMBL" id="QQG65935.1"/>
    </source>
</evidence>
<dbReference type="KEGG" id="dog:HP555_08670"/>
<evidence type="ECO:0000313" key="8">
    <source>
        <dbReference type="Proteomes" id="UP000596092"/>
    </source>
</evidence>
<feature type="domain" description="DnaK suppressor protein DksA N-terminal" evidence="6">
    <location>
        <begin position="8"/>
        <end position="75"/>
    </location>
</feature>
<dbReference type="Pfam" id="PF01258">
    <property type="entry name" value="zf-dskA_traR"/>
    <property type="match status" value="1"/>
</dbReference>
<proteinExistence type="predicted"/>
<organism evidence="7 8">
    <name type="scientific">Desulfobulbus oligotrophicus</name>
    <dbReference type="NCBI Taxonomy" id="1909699"/>
    <lineage>
        <taxon>Bacteria</taxon>
        <taxon>Pseudomonadati</taxon>
        <taxon>Thermodesulfobacteriota</taxon>
        <taxon>Desulfobulbia</taxon>
        <taxon>Desulfobulbales</taxon>
        <taxon>Desulfobulbaceae</taxon>
        <taxon>Desulfobulbus</taxon>
    </lineage>
</organism>
<dbReference type="Gene3D" id="1.20.120.910">
    <property type="entry name" value="DksA, coiled-coil domain"/>
    <property type="match status" value="1"/>
</dbReference>
<feature type="zinc finger region" description="dksA C4-type" evidence="4">
    <location>
        <begin position="83"/>
        <end position="107"/>
    </location>
</feature>
<evidence type="ECO:0000256" key="2">
    <source>
        <dbReference type="ARBA" id="ARBA00022771"/>
    </source>
</evidence>
<keyword evidence="3" id="KW-0862">Zinc</keyword>
<dbReference type="PROSITE" id="PS51128">
    <property type="entry name" value="ZF_DKSA_2"/>
    <property type="match status" value="1"/>
</dbReference>
<dbReference type="Proteomes" id="UP000596092">
    <property type="component" value="Chromosome"/>
</dbReference>
<dbReference type="InterPro" id="IPR000962">
    <property type="entry name" value="Znf_DskA_TraR"/>
</dbReference>
<dbReference type="InterPro" id="IPR037187">
    <property type="entry name" value="DnaK_N"/>
</dbReference>
<dbReference type="Pfam" id="PF21157">
    <property type="entry name" value="DksA_N"/>
    <property type="match status" value="1"/>
</dbReference>
<keyword evidence="2" id="KW-0863">Zinc-finger</keyword>
<accession>A0A7T5VDI2</accession>
<dbReference type="SUPFAM" id="SSF109635">
    <property type="entry name" value="DnaK suppressor protein DksA, alpha-hairpin domain"/>
    <property type="match status" value="1"/>
</dbReference>
<keyword evidence="8" id="KW-1185">Reference proteome</keyword>
<dbReference type="EMBL" id="CP054140">
    <property type="protein sequence ID" value="QQG65935.1"/>
    <property type="molecule type" value="Genomic_DNA"/>
</dbReference>